<dbReference type="Proteomes" id="UP000305730">
    <property type="component" value="Unassembled WGS sequence"/>
</dbReference>
<reference evidence="5 6" key="1">
    <citation type="submission" date="2017-12" db="EMBL/GenBank/DDBJ databases">
        <authorList>
            <person name="Paulsen S."/>
            <person name="Gram L.K."/>
        </authorList>
    </citation>
    <scope>NUCLEOTIDE SEQUENCE [LARGE SCALE GENOMIC DNA]</scope>
    <source>
        <strain evidence="4 6">S2231</strain>
        <strain evidence="3 5">S2233</strain>
    </source>
</reference>
<dbReference type="PANTHER" id="PTHR22550">
    <property type="entry name" value="SPORE GERMINATION PROTEIN"/>
    <property type="match status" value="1"/>
</dbReference>
<dbReference type="Proteomes" id="UP000307706">
    <property type="component" value="Unassembled WGS sequence"/>
</dbReference>
<evidence type="ECO:0000313" key="3">
    <source>
        <dbReference type="EMBL" id="TMP40020.1"/>
    </source>
</evidence>
<evidence type="ECO:0000313" key="4">
    <source>
        <dbReference type="EMBL" id="TMP61908.1"/>
    </source>
</evidence>
<dbReference type="EMBL" id="PNCK01000092">
    <property type="protein sequence ID" value="TMP40020.1"/>
    <property type="molecule type" value="Genomic_DNA"/>
</dbReference>
<dbReference type="Gene3D" id="3.40.50.410">
    <property type="entry name" value="von Willebrand factor, type A domain"/>
    <property type="match status" value="1"/>
</dbReference>
<dbReference type="InterPro" id="IPR002035">
    <property type="entry name" value="VWF_A"/>
</dbReference>
<evidence type="ECO:0000259" key="2">
    <source>
        <dbReference type="PROSITE" id="PS50234"/>
    </source>
</evidence>
<reference evidence="5 6" key="2">
    <citation type="submission" date="2019-06" db="EMBL/GenBank/DDBJ databases">
        <title>Co-occurence of chitin degradation, pigmentation and bioactivity in marine Pseudoalteromonas.</title>
        <authorList>
            <person name="Sonnenschein E.C."/>
            <person name="Bech P.K."/>
        </authorList>
    </citation>
    <scope>NUCLEOTIDE SEQUENCE [LARGE SCALE GENOMIC DNA]</scope>
    <source>
        <strain evidence="6">S2231</strain>
        <strain evidence="5">S2233</strain>
    </source>
</reference>
<dbReference type="SMART" id="SM00327">
    <property type="entry name" value="VWA"/>
    <property type="match status" value="1"/>
</dbReference>
<sequence>MFEFSWPWLFLLLPLPWLIAKFKPAQHSVPQRLRMPSFASLSSLAPKITAHSWGVSWLEGLVWALLVIAAANPQWLDEPVALPNEGRDIMLAVDLSGSMNEQDMEYQGRYVDRLSVVKAVLGEFIEQRQGDRLGLILFGDTAFLQTPLTRDLSTVSQMLSEAQIGLVGRATAIGDALGLSVKRFSQKQDSNRILILLTDGQNTAGNLKPEEALILAREEGIKVYTVGVGSDGRGGFSLFGMGGSAGSSIDEATLKHIASETGGSYFRAKDVSGLQKIYQELDELEPISDEAQTFRPQLALFFWPLLCALALIMLTILIKALRGLKQEA</sequence>
<comment type="caution">
    <text evidence="4">The sequence shown here is derived from an EMBL/GenBank/DDBJ whole genome shotgun (WGS) entry which is preliminary data.</text>
</comment>
<keyword evidence="5" id="KW-1185">Reference proteome</keyword>
<feature type="transmembrane region" description="Helical" evidence="1">
    <location>
        <begin position="298"/>
        <end position="318"/>
    </location>
</feature>
<dbReference type="OrthoDB" id="6206554at2"/>
<dbReference type="Pfam" id="PF00092">
    <property type="entry name" value="VWA"/>
    <property type="match status" value="1"/>
</dbReference>
<keyword evidence="1" id="KW-0812">Transmembrane</keyword>
<reference evidence="4" key="3">
    <citation type="submission" date="2019-09" db="EMBL/GenBank/DDBJ databases">
        <title>Co-occurence of chitin degradation, pigmentation and bioactivity in marine Pseudoalteromonas.</title>
        <authorList>
            <person name="Sonnenschein E.C."/>
            <person name="Bech P.K."/>
        </authorList>
    </citation>
    <scope>NUCLEOTIDE SEQUENCE</scope>
    <source>
        <strain evidence="4">S2231</strain>
        <strain evidence="3">S2233</strain>
    </source>
</reference>
<evidence type="ECO:0000313" key="5">
    <source>
        <dbReference type="Proteomes" id="UP000305730"/>
    </source>
</evidence>
<gene>
    <name evidence="4" type="ORF">CWB96_02840</name>
    <name evidence="3" type="ORF">CWB97_20075</name>
</gene>
<keyword evidence="1" id="KW-1133">Transmembrane helix</keyword>
<dbReference type="SUPFAM" id="SSF53300">
    <property type="entry name" value="vWA-like"/>
    <property type="match status" value="1"/>
</dbReference>
<dbReference type="PANTHER" id="PTHR22550:SF18">
    <property type="entry name" value="VWFA DOMAIN-CONTAINING PROTEIN"/>
    <property type="match status" value="1"/>
</dbReference>
<dbReference type="RefSeq" id="WP_138598369.1">
    <property type="nucleotide sequence ID" value="NZ_PNCK01000092.1"/>
</dbReference>
<protein>
    <submittedName>
        <fullName evidence="4">IMP dehydrogenase</fullName>
    </submittedName>
</protein>
<organism evidence="4 6">
    <name type="scientific">Pseudoalteromonas citrea</name>
    <dbReference type="NCBI Taxonomy" id="43655"/>
    <lineage>
        <taxon>Bacteria</taxon>
        <taxon>Pseudomonadati</taxon>
        <taxon>Pseudomonadota</taxon>
        <taxon>Gammaproteobacteria</taxon>
        <taxon>Alteromonadales</taxon>
        <taxon>Pseudoalteromonadaceae</taxon>
        <taxon>Pseudoalteromonas</taxon>
    </lineage>
</organism>
<proteinExistence type="predicted"/>
<dbReference type="CDD" id="cd01467">
    <property type="entry name" value="vWA_BatA_type"/>
    <property type="match status" value="1"/>
</dbReference>
<evidence type="ECO:0000256" key="1">
    <source>
        <dbReference type="SAM" id="Phobius"/>
    </source>
</evidence>
<dbReference type="InterPro" id="IPR050768">
    <property type="entry name" value="UPF0353/GerABKA_families"/>
</dbReference>
<dbReference type="InterPro" id="IPR036465">
    <property type="entry name" value="vWFA_dom_sf"/>
</dbReference>
<dbReference type="EMBL" id="PNCL01000013">
    <property type="protein sequence ID" value="TMP61908.1"/>
    <property type="molecule type" value="Genomic_DNA"/>
</dbReference>
<dbReference type="InterPro" id="IPR033881">
    <property type="entry name" value="vWA_BatA_type"/>
</dbReference>
<dbReference type="PROSITE" id="PS50234">
    <property type="entry name" value="VWFA"/>
    <property type="match status" value="1"/>
</dbReference>
<evidence type="ECO:0000313" key="6">
    <source>
        <dbReference type="Proteomes" id="UP000307706"/>
    </source>
</evidence>
<feature type="domain" description="VWFA" evidence="2">
    <location>
        <begin position="88"/>
        <end position="281"/>
    </location>
</feature>
<name>A0A5S3XWB7_9GAMM</name>
<accession>A0A5S3XWB7</accession>
<keyword evidence="1" id="KW-0472">Membrane</keyword>
<dbReference type="AlphaFoldDB" id="A0A5S3XWB7"/>